<accession>A0A1H7TBK8</accession>
<evidence type="ECO:0000313" key="5">
    <source>
        <dbReference type="EMBL" id="GEK89309.1"/>
    </source>
</evidence>
<dbReference type="EMBL" id="BJUX01000013">
    <property type="protein sequence ID" value="GEK89309.1"/>
    <property type="molecule type" value="Genomic_DNA"/>
</dbReference>
<dbReference type="Pfam" id="PF21984">
    <property type="entry name" value="DnaD_N"/>
    <property type="match status" value="1"/>
</dbReference>
<dbReference type="STRING" id="426703.SAMN04488100_11148"/>
<dbReference type="AlphaFoldDB" id="A0A1H7TBK8"/>
<dbReference type="Pfam" id="PF07261">
    <property type="entry name" value="DnaB_2"/>
    <property type="match status" value="1"/>
</dbReference>
<proteinExistence type="inferred from homology"/>
<evidence type="ECO:0000313" key="6">
    <source>
        <dbReference type="EMBL" id="SEL81217.1"/>
    </source>
</evidence>
<protein>
    <submittedName>
        <fullName evidence="5 6">DNA replication protein</fullName>
    </submittedName>
</protein>
<feature type="compositionally biased region" description="Basic and acidic residues" evidence="2">
    <location>
        <begin position="196"/>
        <end position="205"/>
    </location>
</feature>
<dbReference type="InterPro" id="IPR006343">
    <property type="entry name" value="DnaB/C_C"/>
</dbReference>
<feature type="domain" description="DnaD N-terminal" evidence="4">
    <location>
        <begin position="17"/>
        <end position="114"/>
    </location>
</feature>
<dbReference type="OrthoDB" id="9770238at2"/>
<dbReference type="PANTHER" id="PTHR37293:SF6">
    <property type="entry name" value="DNA REPLICATION PROTEIN DNAD"/>
    <property type="match status" value="1"/>
</dbReference>
<sequence length="238" mass="27982">MNKNPLFDWISAGTTAVPNYLLKYYTKIGLNNDDLVTLLQLLSLVGNGQRFPDSQLLADRLNVSREEAFKAIHQLMNKKVLTIETRADEEGKTVDEFSFDLLYEKLSALLLQSIKEEESEKEVLASKNLYQLFEQEFGRSLSAMEIQTLNMWIEEDHYRPELIEMALREAVLNQVYSLKYIDRILLSWEKKNIRTKEQVEKESKRFRQSQSNDETKEKSDPDEKPVPMYNWLKDKFDN</sequence>
<dbReference type="Proteomes" id="UP000198548">
    <property type="component" value="Unassembled WGS sequence"/>
</dbReference>
<dbReference type="InterPro" id="IPR034829">
    <property type="entry name" value="DnaD-like_sf"/>
</dbReference>
<feature type="region of interest" description="Disordered" evidence="2">
    <location>
        <begin position="196"/>
        <end position="238"/>
    </location>
</feature>
<gene>
    <name evidence="5" type="primary">dnaD</name>
    <name evidence="5" type="ORF">APU01nite_13480</name>
    <name evidence="6" type="ORF">SAMN04488100_11148</name>
</gene>
<dbReference type="PANTHER" id="PTHR37293">
    <property type="entry name" value="PHAGE REPLICATION PROTEIN-RELATED"/>
    <property type="match status" value="1"/>
</dbReference>
<evidence type="ECO:0000259" key="3">
    <source>
        <dbReference type="Pfam" id="PF07261"/>
    </source>
</evidence>
<dbReference type="EMBL" id="FOBL01000011">
    <property type="protein sequence ID" value="SEL81217.1"/>
    <property type="molecule type" value="Genomic_DNA"/>
</dbReference>
<evidence type="ECO:0000313" key="7">
    <source>
        <dbReference type="Proteomes" id="UP000198548"/>
    </source>
</evidence>
<dbReference type="InterPro" id="IPR053162">
    <property type="entry name" value="DnaD"/>
</dbReference>
<organism evidence="6 7">
    <name type="scientific">Alkalibacterium putridalgicola</name>
    <dbReference type="NCBI Taxonomy" id="426703"/>
    <lineage>
        <taxon>Bacteria</taxon>
        <taxon>Bacillati</taxon>
        <taxon>Bacillota</taxon>
        <taxon>Bacilli</taxon>
        <taxon>Lactobacillales</taxon>
        <taxon>Carnobacteriaceae</taxon>
        <taxon>Alkalibacterium</taxon>
    </lineage>
</organism>
<keyword evidence="8" id="KW-1185">Reference proteome</keyword>
<name>A0A1H7TBK8_9LACT</name>
<evidence type="ECO:0000259" key="4">
    <source>
        <dbReference type="Pfam" id="PF21984"/>
    </source>
</evidence>
<feature type="compositionally biased region" description="Basic and acidic residues" evidence="2">
    <location>
        <begin position="213"/>
        <end position="225"/>
    </location>
</feature>
<dbReference type="Proteomes" id="UP000321425">
    <property type="component" value="Unassembled WGS sequence"/>
</dbReference>
<feature type="domain" description="DnaB/C C-terminal" evidence="3">
    <location>
        <begin position="130"/>
        <end position="202"/>
    </location>
</feature>
<dbReference type="NCBIfam" id="TIGR01446">
    <property type="entry name" value="DnaD_dom"/>
    <property type="match status" value="1"/>
</dbReference>
<dbReference type="Gene3D" id="1.10.10.10">
    <property type="entry name" value="Winged helix-like DNA-binding domain superfamily/Winged helix DNA-binding domain"/>
    <property type="match status" value="1"/>
</dbReference>
<evidence type="ECO:0000256" key="1">
    <source>
        <dbReference type="ARBA" id="ARBA00093462"/>
    </source>
</evidence>
<evidence type="ECO:0000313" key="8">
    <source>
        <dbReference type="Proteomes" id="UP000321425"/>
    </source>
</evidence>
<evidence type="ECO:0000256" key="2">
    <source>
        <dbReference type="SAM" id="MobiDB-lite"/>
    </source>
</evidence>
<dbReference type="InterPro" id="IPR053843">
    <property type="entry name" value="DnaD_N"/>
</dbReference>
<dbReference type="Gene3D" id="1.10.10.630">
    <property type="entry name" value="DnaD domain-like"/>
    <property type="match status" value="1"/>
</dbReference>
<reference evidence="5 8" key="2">
    <citation type="submission" date="2019-07" db="EMBL/GenBank/DDBJ databases">
        <title>Whole genome shotgun sequence of Alkalibacterium putridalgicola NBRC 103243.</title>
        <authorList>
            <person name="Hosoyama A."/>
            <person name="Uohara A."/>
            <person name="Ohji S."/>
            <person name="Ichikawa N."/>
        </authorList>
    </citation>
    <scope>NUCLEOTIDE SEQUENCE [LARGE SCALE GENOMIC DNA]</scope>
    <source>
        <strain evidence="5 8">NBRC 103243</strain>
    </source>
</reference>
<comment type="similarity">
    <text evidence="1">Belongs to the DnaB/DnaD family.</text>
</comment>
<dbReference type="RefSeq" id="WP_091487801.1">
    <property type="nucleotide sequence ID" value="NZ_BJUX01000013.1"/>
</dbReference>
<dbReference type="InterPro" id="IPR036388">
    <property type="entry name" value="WH-like_DNA-bd_sf"/>
</dbReference>
<dbReference type="SUPFAM" id="SSF158499">
    <property type="entry name" value="DnaD domain-like"/>
    <property type="match status" value="1"/>
</dbReference>
<reference evidence="6 7" key="1">
    <citation type="submission" date="2016-10" db="EMBL/GenBank/DDBJ databases">
        <authorList>
            <person name="de Groot N.N."/>
        </authorList>
    </citation>
    <scope>NUCLEOTIDE SEQUENCE [LARGE SCALE GENOMIC DNA]</scope>
    <source>
        <strain evidence="6 7">DSM 19182</strain>
    </source>
</reference>